<dbReference type="PANTHER" id="PTHR30069:SF36">
    <property type="entry name" value="BLL6948 PROTEIN"/>
    <property type="match status" value="1"/>
</dbReference>
<dbReference type="InterPro" id="IPR037066">
    <property type="entry name" value="Plug_dom_sf"/>
</dbReference>
<sequence>MPAMSCSVPRLRPAPCRGGLRPSVARPPAGPARSACLGILLAALLPGPVAAQVPPPPAASASLPAVQLEGHYEATTGQGDAASAGTVTRRLIANRPVQRPAEVLEFVPGLVVTQHSGDGKANQYFLRGFNLDHGTDFATFVDGMPVNAVSHAHGQGYTDLNFLIPELVRRIDYRKGPYAAEDGDFASAGSARIVLLDRLDHGFASVTLGPDGYRRLLAADSVEGPGGHWLAAAEGFMTDGPWTVPQRLRKSSLLLRHRGGTPGLGWRLGLMHYDNRWTATDQIPARAVAEGRLGRFDSLDPSSGGRTERFSLNAGLDGETADGDWQLSAYWIRSRLNLWSNFTYALDAPTAGDQFEQAERRQTLGGEARRSWAFTAGGRAQRLSLGGQIRHDRLDPVGLYRTVERQRLRTTAESELDQTIGGLHAELATVWSPRFRSVLGLRHDRAQFDVARSSVPENTGRARDQQTSPKLALIWGPWAGLADSELFLNAGRGFHSNDARGTVARIDPVSGDPVERVPGLVASRGTEIGWRGQPLAGQQTALVLWTLRLDSELVYIGDAGTTEALGASRRRGLELNHHGRLEGWTILGTPGRDWLIDLDLAWSRARFERAPAGADHVPGAANRVASFGLGWAPEGGPWQAQFQLRHIGPRDLTEDGRQRSASTTLGSLRLGWQAHRALRLGLDVFNLFDRKASDIDYVYTSRLPGEPAAGVEGRHFHPVEPRSLRLTATLRWD</sequence>
<keyword evidence="15" id="KW-1185">Reference proteome</keyword>
<keyword evidence="5 10" id="KW-0812">Transmembrane</keyword>
<dbReference type="Gene3D" id="2.40.170.20">
    <property type="entry name" value="TonB-dependent receptor, beta-barrel domain"/>
    <property type="match status" value="1"/>
</dbReference>
<protein>
    <submittedName>
        <fullName evidence="14">TonB-dependent receptor</fullName>
    </submittedName>
</protein>
<dbReference type="Pfam" id="PF00593">
    <property type="entry name" value="TonB_dep_Rec_b-barrel"/>
    <property type="match status" value="1"/>
</dbReference>
<evidence type="ECO:0000256" key="5">
    <source>
        <dbReference type="ARBA" id="ARBA00022692"/>
    </source>
</evidence>
<dbReference type="GO" id="GO:0015344">
    <property type="term" value="F:siderophore uptake transmembrane transporter activity"/>
    <property type="evidence" value="ECO:0007669"/>
    <property type="project" value="TreeGrafter"/>
</dbReference>
<evidence type="ECO:0000256" key="8">
    <source>
        <dbReference type="ARBA" id="ARBA00023170"/>
    </source>
</evidence>
<keyword evidence="4 10" id="KW-1134">Transmembrane beta strand</keyword>
<keyword evidence="3 10" id="KW-0813">Transport</keyword>
<organism evidence="14 15">
    <name type="scientific">Aquariibacter albus</name>
    <dbReference type="NCBI Taxonomy" id="2759899"/>
    <lineage>
        <taxon>Bacteria</taxon>
        <taxon>Pseudomonadati</taxon>
        <taxon>Pseudomonadota</taxon>
        <taxon>Betaproteobacteria</taxon>
        <taxon>Burkholderiales</taxon>
        <taxon>Sphaerotilaceae</taxon>
        <taxon>Aquariibacter</taxon>
    </lineage>
</organism>
<evidence type="ECO:0000256" key="10">
    <source>
        <dbReference type="PROSITE-ProRule" id="PRU01360"/>
    </source>
</evidence>
<evidence type="ECO:0000256" key="1">
    <source>
        <dbReference type="ARBA" id="ARBA00004571"/>
    </source>
</evidence>
<evidence type="ECO:0000313" key="15">
    <source>
        <dbReference type="Proteomes" id="UP000586093"/>
    </source>
</evidence>
<dbReference type="EMBL" id="JACIVI010000002">
    <property type="protein sequence ID" value="MBB1162039.1"/>
    <property type="molecule type" value="Genomic_DNA"/>
</dbReference>
<dbReference type="AlphaFoldDB" id="A0A839HRS4"/>
<dbReference type="Pfam" id="PF07715">
    <property type="entry name" value="Plug"/>
    <property type="match status" value="1"/>
</dbReference>
<keyword evidence="8 14" id="KW-0675">Receptor</keyword>
<evidence type="ECO:0000256" key="11">
    <source>
        <dbReference type="RuleBase" id="RU003357"/>
    </source>
</evidence>
<evidence type="ECO:0000313" key="14">
    <source>
        <dbReference type="EMBL" id="MBB1162039.1"/>
    </source>
</evidence>
<evidence type="ECO:0000256" key="7">
    <source>
        <dbReference type="ARBA" id="ARBA00023136"/>
    </source>
</evidence>
<feature type="domain" description="TonB-dependent receptor-like beta-barrel" evidence="12">
    <location>
        <begin position="272"/>
        <end position="687"/>
    </location>
</feature>
<evidence type="ECO:0000256" key="3">
    <source>
        <dbReference type="ARBA" id="ARBA00022448"/>
    </source>
</evidence>
<name>A0A839HRS4_9BURK</name>
<keyword evidence="7 10" id="KW-0472">Membrane</keyword>
<evidence type="ECO:0000256" key="9">
    <source>
        <dbReference type="ARBA" id="ARBA00023237"/>
    </source>
</evidence>
<dbReference type="Proteomes" id="UP000586093">
    <property type="component" value="Unassembled WGS sequence"/>
</dbReference>
<keyword evidence="6 11" id="KW-0798">TonB box</keyword>
<evidence type="ECO:0000259" key="13">
    <source>
        <dbReference type="Pfam" id="PF07715"/>
    </source>
</evidence>
<proteinExistence type="inferred from homology"/>
<dbReference type="InterPro" id="IPR000531">
    <property type="entry name" value="Beta-barrel_TonB"/>
</dbReference>
<dbReference type="GO" id="GO:0044718">
    <property type="term" value="P:siderophore transmembrane transport"/>
    <property type="evidence" value="ECO:0007669"/>
    <property type="project" value="TreeGrafter"/>
</dbReference>
<dbReference type="InterPro" id="IPR036942">
    <property type="entry name" value="Beta-barrel_TonB_sf"/>
</dbReference>
<feature type="domain" description="TonB-dependent receptor plug" evidence="13">
    <location>
        <begin position="82"/>
        <end position="189"/>
    </location>
</feature>
<dbReference type="SUPFAM" id="SSF56935">
    <property type="entry name" value="Porins"/>
    <property type="match status" value="1"/>
</dbReference>
<dbReference type="PROSITE" id="PS52016">
    <property type="entry name" value="TONB_DEPENDENT_REC_3"/>
    <property type="match status" value="1"/>
</dbReference>
<evidence type="ECO:0000256" key="4">
    <source>
        <dbReference type="ARBA" id="ARBA00022452"/>
    </source>
</evidence>
<dbReference type="InterPro" id="IPR012910">
    <property type="entry name" value="Plug_dom"/>
</dbReference>
<evidence type="ECO:0000259" key="12">
    <source>
        <dbReference type="Pfam" id="PF00593"/>
    </source>
</evidence>
<comment type="caution">
    <text evidence="14">The sequence shown here is derived from an EMBL/GenBank/DDBJ whole genome shotgun (WGS) entry which is preliminary data.</text>
</comment>
<keyword evidence="9 10" id="KW-0998">Cell outer membrane</keyword>
<gene>
    <name evidence="14" type="ORF">H4F90_08605</name>
</gene>
<dbReference type="GO" id="GO:0009279">
    <property type="term" value="C:cell outer membrane"/>
    <property type="evidence" value="ECO:0007669"/>
    <property type="project" value="UniProtKB-SubCell"/>
</dbReference>
<reference evidence="14 15" key="1">
    <citation type="submission" date="2020-08" db="EMBL/GenBank/DDBJ databases">
        <title>Aquariorum lacteus gen. nov., sp. nov., a new member of the family Comamonadaceae, isolated from freshwater aquarium.</title>
        <authorList>
            <person name="Chun S.-J."/>
        </authorList>
    </citation>
    <scope>NUCLEOTIDE SEQUENCE [LARGE SCALE GENOMIC DNA]</scope>
    <source>
        <strain evidence="14 15">SJAQ100</strain>
    </source>
</reference>
<dbReference type="InterPro" id="IPR039426">
    <property type="entry name" value="TonB-dep_rcpt-like"/>
</dbReference>
<comment type="similarity">
    <text evidence="2 10 11">Belongs to the TonB-dependent receptor family.</text>
</comment>
<accession>A0A839HRS4</accession>
<evidence type="ECO:0000256" key="2">
    <source>
        <dbReference type="ARBA" id="ARBA00009810"/>
    </source>
</evidence>
<dbReference type="Gene3D" id="2.170.130.10">
    <property type="entry name" value="TonB-dependent receptor, plug domain"/>
    <property type="match status" value="1"/>
</dbReference>
<evidence type="ECO:0000256" key="6">
    <source>
        <dbReference type="ARBA" id="ARBA00023077"/>
    </source>
</evidence>
<comment type="subcellular location">
    <subcellularLocation>
        <location evidence="1 10">Cell outer membrane</location>
        <topology evidence="1 10">Multi-pass membrane protein</topology>
    </subcellularLocation>
</comment>
<dbReference type="PANTHER" id="PTHR30069">
    <property type="entry name" value="TONB-DEPENDENT OUTER MEMBRANE RECEPTOR"/>
    <property type="match status" value="1"/>
</dbReference>